<accession>A0A835M7N2</accession>
<dbReference type="GO" id="GO:0016567">
    <property type="term" value="P:protein ubiquitination"/>
    <property type="evidence" value="ECO:0007669"/>
    <property type="project" value="InterPro"/>
</dbReference>
<keyword evidence="2" id="KW-0479">Metal-binding</keyword>
<comment type="subcellular location">
    <subcellularLocation>
        <location evidence="1">Nucleus</location>
    </subcellularLocation>
</comment>
<proteinExistence type="predicted"/>
<dbReference type="PANTHER" id="PTHR15439">
    <property type="entry name" value="RETINOBLASTOMA-BINDING PROTEIN 6"/>
    <property type="match status" value="1"/>
</dbReference>
<dbReference type="OrthoDB" id="688450at2759"/>
<dbReference type="GO" id="GO:0006511">
    <property type="term" value="P:ubiquitin-dependent protein catabolic process"/>
    <property type="evidence" value="ECO:0007669"/>
    <property type="project" value="TreeGrafter"/>
</dbReference>
<evidence type="ECO:0000256" key="1">
    <source>
        <dbReference type="ARBA" id="ARBA00004123"/>
    </source>
</evidence>
<dbReference type="InterPro" id="IPR014891">
    <property type="entry name" value="DWNN_domain"/>
</dbReference>
<dbReference type="AlphaFoldDB" id="A0A835M7N2"/>
<dbReference type="SUPFAM" id="SSF57850">
    <property type="entry name" value="RING/U-box"/>
    <property type="match status" value="1"/>
</dbReference>
<dbReference type="GO" id="GO:0005634">
    <property type="term" value="C:nucleus"/>
    <property type="evidence" value="ECO:0007669"/>
    <property type="project" value="UniProtKB-SubCell"/>
</dbReference>
<dbReference type="PANTHER" id="PTHR15439:SF0">
    <property type="entry name" value="CELL DIVISION CYCLE AND APOPTOSIS REGULATOR PROTEIN 1-RELATED"/>
    <property type="match status" value="1"/>
</dbReference>
<reference evidence="8 9" key="1">
    <citation type="submission" date="2020-10" db="EMBL/GenBank/DDBJ databases">
        <title>The Coptis chinensis genome and diversification of protoberbering-type alkaloids.</title>
        <authorList>
            <person name="Wang B."/>
            <person name="Shu S."/>
            <person name="Song C."/>
            <person name="Liu Y."/>
        </authorList>
    </citation>
    <scope>NUCLEOTIDE SEQUENCE [LARGE SCALE GENOMIC DNA]</scope>
    <source>
        <strain evidence="8">HL-2020</strain>
        <tissue evidence="8">Leaf</tissue>
    </source>
</reference>
<protein>
    <recommendedName>
        <fullName evidence="7">DWNN domain-containing protein</fullName>
    </recommendedName>
</protein>
<feature type="domain" description="DWNN" evidence="7">
    <location>
        <begin position="1"/>
        <end position="15"/>
    </location>
</feature>
<keyword evidence="3" id="KW-0863">Zinc-finger</keyword>
<dbReference type="InterPro" id="IPR013083">
    <property type="entry name" value="Znf_RING/FYVE/PHD"/>
</dbReference>
<keyword evidence="4" id="KW-0862">Zinc</keyword>
<evidence type="ECO:0000313" key="9">
    <source>
        <dbReference type="Proteomes" id="UP000631114"/>
    </source>
</evidence>
<dbReference type="InterPro" id="IPR033489">
    <property type="entry name" value="RBBP6"/>
</dbReference>
<name>A0A835M7N2_9MAGN</name>
<keyword evidence="6" id="KW-0472">Membrane</keyword>
<dbReference type="Proteomes" id="UP000631114">
    <property type="component" value="Unassembled WGS sequence"/>
</dbReference>
<dbReference type="Gene3D" id="3.30.40.10">
    <property type="entry name" value="Zinc/RING finger domain, C3HC4 (zinc finger)"/>
    <property type="match status" value="1"/>
</dbReference>
<dbReference type="CDD" id="cd16620">
    <property type="entry name" value="vRING-HC-C4C4_RBBP6"/>
    <property type="match status" value="1"/>
</dbReference>
<evidence type="ECO:0000313" key="8">
    <source>
        <dbReference type="EMBL" id="KAF9622300.1"/>
    </source>
</evidence>
<feature type="transmembrane region" description="Helical" evidence="6">
    <location>
        <begin position="150"/>
        <end position="173"/>
    </location>
</feature>
<dbReference type="PROSITE" id="PS51282">
    <property type="entry name" value="DWNN"/>
    <property type="match status" value="1"/>
</dbReference>
<keyword evidence="5" id="KW-0539">Nucleus</keyword>
<keyword evidence="6" id="KW-1133">Transmembrane helix</keyword>
<dbReference type="GO" id="GO:0061630">
    <property type="term" value="F:ubiquitin protein ligase activity"/>
    <property type="evidence" value="ECO:0007669"/>
    <property type="project" value="InterPro"/>
</dbReference>
<sequence>MIIPNNTSVLVRRIPSQPRLRFVANNQIVVTKVIEKTIVECQQPSLPEVVEGDDFGDDVYTVPEVVAVPCNYVVTLALEKADEDRKIKAMIESSTLEWQMQPQGGFGRGMVGRMNGGKDLGNVWEGERMEDGQLGNVVGMRGRLLLKVMSVTHVTLLDTLFSIALLMGILIIYDRRVVKKPTSIPKSMLIETTYGSYALGGGAVVVFKPNETAFDREVEEISSSSQSLRCVLPSELHCPLCRDVMKDAMLASKCCFDSFCDKCIRNHIISKAACVCGATNVFADDLLPNKTVKDTINRILESDSSQKCWKCYTGSRSSL</sequence>
<evidence type="ECO:0000256" key="6">
    <source>
        <dbReference type="SAM" id="Phobius"/>
    </source>
</evidence>
<evidence type="ECO:0000256" key="3">
    <source>
        <dbReference type="ARBA" id="ARBA00022771"/>
    </source>
</evidence>
<keyword evidence="9" id="KW-1185">Reference proteome</keyword>
<keyword evidence="6" id="KW-0812">Transmembrane</keyword>
<evidence type="ECO:0000256" key="4">
    <source>
        <dbReference type="ARBA" id="ARBA00022833"/>
    </source>
</evidence>
<evidence type="ECO:0000256" key="2">
    <source>
        <dbReference type="ARBA" id="ARBA00022723"/>
    </source>
</evidence>
<dbReference type="EMBL" id="JADFTS010000002">
    <property type="protein sequence ID" value="KAF9622300.1"/>
    <property type="molecule type" value="Genomic_DNA"/>
</dbReference>
<comment type="caution">
    <text evidence="8">The sequence shown here is derived from an EMBL/GenBank/DDBJ whole genome shotgun (WGS) entry which is preliminary data.</text>
</comment>
<organism evidence="8 9">
    <name type="scientific">Coptis chinensis</name>
    <dbReference type="NCBI Taxonomy" id="261450"/>
    <lineage>
        <taxon>Eukaryota</taxon>
        <taxon>Viridiplantae</taxon>
        <taxon>Streptophyta</taxon>
        <taxon>Embryophyta</taxon>
        <taxon>Tracheophyta</taxon>
        <taxon>Spermatophyta</taxon>
        <taxon>Magnoliopsida</taxon>
        <taxon>Ranunculales</taxon>
        <taxon>Ranunculaceae</taxon>
        <taxon>Coptidoideae</taxon>
        <taxon>Coptis</taxon>
    </lineage>
</organism>
<dbReference type="GO" id="GO:0006397">
    <property type="term" value="P:mRNA processing"/>
    <property type="evidence" value="ECO:0007669"/>
    <property type="project" value="InterPro"/>
</dbReference>
<evidence type="ECO:0000259" key="7">
    <source>
        <dbReference type="PROSITE" id="PS51282"/>
    </source>
</evidence>
<gene>
    <name evidence="8" type="ORF">IFM89_031103</name>
</gene>
<evidence type="ECO:0000256" key="5">
    <source>
        <dbReference type="ARBA" id="ARBA00023242"/>
    </source>
</evidence>
<dbReference type="GO" id="GO:0008270">
    <property type="term" value="F:zinc ion binding"/>
    <property type="evidence" value="ECO:0007669"/>
    <property type="project" value="UniProtKB-KW"/>
</dbReference>